<dbReference type="Pfam" id="PF00180">
    <property type="entry name" value="Iso_dh"/>
    <property type="match status" value="1"/>
</dbReference>
<feature type="compositionally biased region" description="Basic and acidic residues" evidence="3">
    <location>
        <begin position="60"/>
        <end position="75"/>
    </location>
</feature>
<feature type="domain" description="Isopropylmalate dehydrogenase-like" evidence="4">
    <location>
        <begin position="140"/>
        <end position="476"/>
    </location>
</feature>
<dbReference type="AlphaFoldDB" id="A0A373A339"/>
<comment type="similarity">
    <text evidence="1">Belongs to the isocitrate and isopropylmalate dehydrogenases family.</text>
</comment>
<dbReference type="InterPro" id="IPR024084">
    <property type="entry name" value="IsoPropMal-DH-like_dom"/>
</dbReference>
<dbReference type="SUPFAM" id="SSF53659">
    <property type="entry name" value="Isocitrate/Isopropylmalate dehydrogenase-like"/>
    <property type="match status" value="1"/>
</dbReference>
<dbReference type="Proteomes" id="UP000263377">
    <property type="component" value="Unassembled WGS sequence"/>
</dbReference>
<evidence type="ECO:0000256" key="3">
    <source>
        <dbReference type="SAM" id="MobiDB-lite"/>
    </source>
</evidence>
<evidence type="ECO:0000256" key="2">
    <source>
        <dbReference type="ARBA" id="ARBA00023002"/>
    </source>
</evidence>
<feature type="compositionally biased region" description="Basic residues" evidence="3">
    <location>
        <begin position="76"/>
        <end position="91"/>
    </location>
</feature>
<dbReference type="PANTHER" id="PTHR11835">
    <property type="entry name" value="DECARBOXYLATING DEHYDROGENASES-ISOCITRATE, ISOPROPYLMALATE, TARTRATE"/>
    <property type="match status" value="1"/>
</dbReference>
<sequence>MAHAGDRAGRRRRRTDQPRGVHRRRARPGALRRHHRRVRPGALRARRPGRRRPGHPPRLPRPDDRDRVRPPEHHGPVRRVRPGGRRPRPGRRLGGGHPRLLPPREGRHPRRPPGPRDGPVTPAAHQGTGPAPVPGAGQPAIGLAVGRGTGPELAAVFERVLRVLTAARPTGVRIVRSPRLYHSYVSLRSLAGPAGIQDLTGQDAEHYERFCRDLADAGTTAVFRTAINAQSLYLVRHRLRAVKVDLLREGETSLLLVRDQAQGFYTGENRHTPGEVVRTMAFSRETTEAVVRHALERARREWPDGRIDRIVMAYKFHLLDGAFDAWVADIAERLGIRIEVFQPDTVNRNLITHGLPDRTLLIAGNEWADIMHVVLLDRFGAQRQESRCTENVYLGPGAAGLVEYQTVHGSADDLAGRDLVNPVATLRAAALVAERHAAVPGAVGAVETALAVLDDKGVHTPDLGGRHSTTAVVDALVDVLDLPGAPTGSTAPVGGP</sequence>
<dbReference type="GO" id="GO:0004449">
    <property type="term" value="F:isocitrate dehydrogenase (NAD+) activity"/>
    <property type="evidence" value="ECO:0007669"/>
    <property type="project" value="TreeGrafter"/>
</dbReference>
<evidence type="ECO:0000256" key="1">
    <source>
        <dbReference type="ARBA" id="ARBA00007769"/>
    </source>
</evidence>
<dbReference type="GO" id="GO:0006102">
    <property type="term" value="P:isocitrate metabolic process"/>
    <property type="evidence" value="ECO:0007669"/>
    <property type="project" value="TreeGrafter"/>
</dbReference>
<proteinExistence type="inferred from homology"/>
<feature type="compositionally biased region" description="Basic residues" evidence="3">
    <location>
        <begin position="9"/>
        <end position="55"/>
    </location>
</feature>
<evidence type="ECO:0000259" key="4">
    <source>
        <dbReference type="SMART" id="SM01329"/>
    </source>
</evidence>
<protein>
    <submittedName>
        <fullName evidence="5">Isocitrate dehydrogenase</fullName>
    </submittedName>
</protein>
<dbReference type="GO" id="GO:0006099">
    <property type="term" value="P:tricarboxylic acid cycle"/>
    <property type="evidence" value="ECO:0007669"/>
    <property type="project" value="TreeGrafter"/>
</dbReference>
<dbReference type="EMBL" id="QVIG01000001">
    <property type="protein sequence ID" value="RGD62573.1"/>
    <property type="molecule type" value="Genomic_DNA"/>
</dbReference>
<dbReference type="PANTHER" id="PTHR11835:SF34">
    <property type="entry name" value="ISOCITRATE DEHYDROGENASE [NAD] SUBUNIT ALPHA, MITOCHONDRIAL"/>
    <property type="match status" value="1"/>
</dbReference>
<organism evidence="5 6">
    <name type="scientific">Kitasatospora xanthocidica</name>
    <dbReference type="NCBI Taxonomy" id="83382"/>
    <lineage>
        <taxon>Bacteria</taxon>
        <taxon>Bacillati</taxon>
        <taxon>Actinomycetota</taxon>
        <taxon>Actinomycetes</taxon>
        <taxon>Kitasatosporales</taxon>
        <taxon>Streptomycetaceae</taxon>
        <taxon>Kitasatospora</taxon>
    </lineage>
</organism>
<name>A0A373A339_9ACTN</name>
<keyword evidence="2" id="KW-0560">Oxidoreductase</keyword>
<evidence type="ECO:0000313" key="5">
    <source>
        <dbReference type="EMBL" id="RGD62573.1"/>
    </source>
</evidence>
<accession>A0A373A339</accession>
<dbReference type="Gene3D" id="3.40.718.10">
    <property type="entry name" value="Isopropylmalate Dehydrogenase"/>
    <property type="match status" value="1"/>
</dbReference>
<gene>
    <name evidence="5" type="ORF">DR950_00540</name>
</gene>
<feature type="compositionally biased region" description="Low complexity" evidence="3">
    <location>
        <begin position="127"/>
        <end position="140"/>
    </location>
</feature>
<feature type="region of interest" description="Disordered" evidence="3">
    <location>
        <begin position="1"/>
        <end position="140"/>
    </location>
</feature>
<comment type="caution">
    <text evidence="5">The sequence shown here is derived from an EMBL/GenBank/DDBJ whole genome shotgun (WGS) entry which is preliminary data.</text>
</comment>
<dbReference type="SMART" id="SM01329">
    <property type="entry name" value="Iso_dh"/>
    <property type="match status" value="1"/>
</dbReference>
<evidence type="ECO:0000313" key="6">
    <source>
        <dbReference type="Proteomes" id="UP000263377"/>
    </source>
</evidence>
<keyword evidence="6" id="KW-1185">Reference proteome</keyword>
<reference evidence="5 6" key="1">
    <citation type="submission" date="2018-08" db="EMBL/GenBank/DDBJ databases">
        <title>Diversity &amp; Physiological Properties of Lignin-Decomposing Actinobacteria from Soil.</title>
        <authorList>
            <person name="Roh S.G."/>
            <person name="Kim S.B."/>
        </authorList>
    </citation>
    <scope>NUCLEOTIDE SEQUENCE [LARGE SCALE GENOMIC DNA]</scope>
    <source>
        <strain evidence="5 6">MMS17-GH009</strain>
    </source>
</reference>